<dbReference type="InterPro" id="IPR029447">
    <property type="entry name" value="DUF4439"/>
</dbReference>
<gene>
    <name evidence="2" type="ORF">MNVM_34790</name>
</gene>
<reference evidence="2 3" key="1">
    <citation type="journal article" date="2019" name="Emerg. Microbes Infect.">
        <title>Comprehensive subspecies identification of 175 nontuberculous mycobacteria species based on 7547 genomic profiles.</title>
        <authorList>
            <person name="Matsumoto Y."/>
            <person name="Kinjo T."/>
            <person name="Motooka D."/>
            <person name="Nabeya D."/>
            <person name="Jung N."/>
            <person name="Uechi K."/>
            <person name="Horii T."/>
            <person name="Iida T."/>
            <person name="Fujita J."/>
            <person name="Nakamura S."/>
        </authorList>
    </citation>
    <scope>NUCLEOTIDE SEQUENCE [LARGE SCALE GENOMIC DNA]</scope>
    <source>
        <strain evidence="2 3">JCM 6391</strain>
    </source>
</reference>
<accession>A0A7I7JSI9</accession>
<dbReference type="CDD" id="cd00657">
    <property type="entry name" value="Ferritin_like"/>
    <property type="match status" value="1"/>
</dbReference>
<evidence type="ECO:0000313" key="3">
    <source>
        <dbReference type="Proteomes" id="UP000466997"/>
    </source>
</evidence>
<dbReference type="KEGG" id="mnm:MNVM_34790"/>
<sequence length="152" mass="16435">MTSAEPSPLSAPDAALCDALATEYGVVYGYGMVSAYSLPELNDLVVPTIRQHRERRDRTIAMLTARSVPVPQPAAGYQLPMPLTTSDDALRLAVRMENDTATAWRAVVEQAREPADREFAATALGQSAVLAAHWNRALGNWPITRAFPGGQD</sequence>
<protein>
    <recommendedName>
        <fullName evidence="1">DUF4439 domain-containing protein</fullName>
    </recommendedName>
</protein>
<dbReference type="RefSeq" id="WP_013829498.1">
    <property type="nucleotide sequence ID" value="NZ_AP022562.1"/>
</dbReference>
<dbReference type="Proteomes" id="UP000466997">
    <property type="component" value="Chromosome"/>
</dbReference>
<dbReference type="InterPro" id="IPR009078">
    <property type="entry name" value="Ferritin-like_SF"/>
</dbReference>
<evidence type="ECO:0000313" key="2">
    <source>
        <dbReference type="EMBL" id="BBX14398.1"/>
    </source>
</evidence>
<dbReference type="SUPFAM" id="SSF47240">
    <property type="entry name" value="Ferritin-like"/>
    <property type="match status" value="1"/>
</dbReference>
<dbReference type="Gene3D" id="1.20.1260.10">
    <property type="match status" value="1"/>
</dbReference>
<feature type="domain" description="DUF4439" evidence="1">
    <location>
        <begin position="15"/>
        <end position="151"/>
    </location>
</feature>
<proteinExistence type="predicted"/>
<dbReference type="EMBL" id="AP022562">
    <property type="protein sequence ID" value="BBX14398.1"/>
    <property type="molecule type" value="Genomic_DNA"/>
</dbReference>
<dbReference type="AlphaFoldDB" id="A0A7I7JSI9"/>
<name>A0A7I7JSI9_9MYCO</name>
<evidence type="ECO:0000259" key="1">
    <source>
        <dbReference type="Pfam" id="PF14530"/>
    </source>
</evidence>
<dbReference type="Pfam" id="PF14530">
    <property type="entry name" value="DUF4439"/>
    <property type="match status" value="1"/>
</dbReference>
<dbReference type="InterPro" id="IPR012347">
    <property type="entry name" value="Ferritin-like"/>
</dbReference>
<organism evidence="2 3">
    <name type="scientific">Mycobacterium novum</name>
    <dbReference type="NCBI Taxonomy" id="2492438"/>
    <lineage>
        <taxon>Bacteria</taxon>
        <taxon>Bacillati</taxon>
        <taxon>Actinomycetota</taxon>
        <taxon>Actinomycetes</taxon>
        <taxon>Mycobacteriales</taxon>
        <taxon>Mycobacteriaceae</taxon>
        <taxon>Mycobacterium</taxon>
    </lineage>
</organism>
<keyword evidence="3" id="KW-1185">Reference proteome</keyword>